<accession>A0A9P6TD51</accession>
<dbReference type="EMBL" id="MU167240">
    <property type="protein sequence ID" value="KAG0148086.1"/>
    <property type="molecule type" value="Genomic_DNA"/>
</dbReference>
<evidence type="ECO:0000256" key="1">
    <source>
        <dbReference type="ARBA" id="ARBA00007447"/>
    </source>
</evidence>
<dbReference type="PANTHER" id="PTHR47966:SF6">
    <property type="entry name" value="PEPTIDASE A1 DOMAIN-CONTAINING PROTEIN"/>
    <property type="match status" value="1"/>
</dbReference>
<dbReference type="Proteomes" id="UP000886653">
    <property type="component" value="Unassembled WGS sequence"/>
</dbReference>
<dbReference type="InterPro" id="IPR001461">
    <property type="entry name" value="Aspartic_peptidase_A1"/>
</dbReference>
<evidence type="ECO:0000259" key="4">
    <source>
        <dbReference type="PROSITE" id="PS51767"/>
    </source>
</evidence>
<evidence type="ECO:0000313" key="5">
    <source>
        <dbReference type="EMBL" id="KAG0148086.1"/>
    </source>
</evidence>
<dbReference type="InterPro" id="IPR033121">
    <property type="entry name" value="PEPTIDASE_A1"/>
</dbReference>
<comment type="caution">
    <text evidence="5">The sequence shown here is derived from an EMBL/GenBank/DDBJ whole genome shotgun (WGS) entry which is preliminary data.</text>
</comment>
<sequence length="472" mass="50337">MQVISLFNFYLLERRKLDSSGVTHFKLFKRGSLVDENTGLLDQDAFDSHIRYVLRKQIEGAMNYYMNTGNVLATFNMTPYQLEDAYHSGALPLVNEDEPVSSNHVNSPEVKITATIGNATGSVSSSLNPGSISISPLSRFANRGNVVPMNNLGAKDLIWAAPIQIGTPPKTFYVSIDTGSSDLFIASERCPPSQCARKNLYLSSESATAVQTGKSYTVGFGDGSSVRAAVMRDTVVVAGQALPNIVFGAVTQLSPQFQSSTGDTSDGLMGFGFPSLSQSKSDPFFTSLTKGDPMQGVIGTKFVGRSLSGSELTVGGVNPLAYRGPFTMLNVLAMTGQPAAFWDVEFGGASVNGRPVQITSTIATIDTGTSIIGAPQADARAIYEAIPGSFTKGGGQFGFPCSENPMVSLRFGGRAFNINPQDRRGKDNQGNCVGGIVGMSRQGVWLVGQVFLKNVYTAYDQRNFTVSFADLA</sequence>
<dbReference type="OrthoDB" id="15189at2759"/>
<gene>
    <name evidence="5" type="ORF">CROQUDRAFT_670077</name>
</gene>
<dbReference type="GO" id="GO:0004190">
    <property type="term" value="F:aspartic-type endopeptidase activity"/>
    <property type="evidence" value="ECO:0007669"/>
    <property type="project" value="InterPro"/>
</dbReference>
<dbReference type="CDD" id="cd05471">
    <property type="entry name" value="pepsin_like"/>
    <property type="match status" value="1"/>
</dbReference>
<feature type="active site" evidence="2">
    <location>
        <position position="177"/>
    </location>
</feature>
<evidence type="ECO:0000256" key="3">
    <source>
        <dbReference type="PIRSR" id="PIRSR601461-2"/>
    </source>
</evidence>
<dbReference type="PANTHER" id="PTHR47966">
    <property type="entry name" value="BETA-SITE APP-CLEAVING ENZYME, ISOFORM A-RELATED"/>
    <property type="match status" value="1"/>
</dbReference>
<dbReference type="Gene3D" id="2.40.70.10">
    <property type="entry name" value="Acid Proteases"/>
    <property type="match status" value="2"/>
</dbReference>
<dbReference type="AlphaFoldDB" id="A0A9P6TD51"/>
<dbReference type="GO" id="GO:0006508">
    <property type="term" value="P:proteolysis"/>
    <property type="evidence" value="ECO:0007669"/>
    <property type="project" value="InterPro"/>
</dbReference>
<evidence type="ECO:0000313" key="6">
    <source>
        <dbReference type="Proteomes" id="UP000886653"/>
    </source>
</evidence>
<proteinExistence type="inferred from homology"/>
<comment type="similarity">
    <text evidence="1">Belongs to the peptidase A1 family.</text>
</comment>
<reference evidence="5" key="1">
    <citation type="submission" date="2013-11" db="EMBL/GenBank/DDBJ databases">
        <title>Genome sequence of the fusiform rust pathogen reveals effectors for host alternation and coevolution with pine.</title>
        <authorList>
            <consortium name="DOE Joint Genome Institute"/>
            <person name="Smith K."/>
            <person name="Pendleton A."/>
            <person name="Kubisiak T."/>
            <person name="Anderson C."/>
            <person name="Salamov A."/>
            <person name="Aerts A."/>
            <person name="Riley R."/>
            <person name="Clum A."/>
            <person name="Lindquist E."/>
            <person name="Ence D."/>
            <person name="Campbell M."/>
            <person name="Kronenberg Z."/>
            <person name="Feau N."/>
            <person name="Dhillon B."/>
            <person name="Hamelin R."/>
            <person name="Burleigh J."/>
            <person name="Smith J."/>
            <person name="Yandell M."/>
            <person name="Nelson C."/>
            <person name="Grigoriev I."/>
            <person name="Davis J."/>
        </authorList>
    </citation>
    <scope>NUCLEOTIDE SEQUENCE</scope>
    <source>
        <strain evidence="5">G11</strain>
    </source>
</reference>
<feature type="domain" description="Peptidase A1" evidence="4">
    <location>
        <begin position="159"/>
        <end position="469"/>
    </location>
</feature>
<organism evidence="5 6">
    <name type="scientific">Cronartium quercuum f. sp. fusiforme G11</name>
    <dbReference type="NCBI Taxonomy" id="708437"/>
    <lineage>
        <taxon>Eukaryota</taxon>
        <taxon>Fungi</taxon>
        <taxon>Dikarya</taxon>
        <taxon>Basidiomycota</taxon>
        <taxon>Pucciniomycotina</taxon>
        <taxon>Pucciniomycetes</taxon>
        <taxon>Pucciniales</taxon>
        <taxon>Coleosporiaceae</taxon>
        <taxon>Cronartium</taxon>
    </lineage>
</organism>
<name>A0A9P6TD51_9BASI</name>
<keyword evidence="6" id="KW-1185">Reference proteome</keyword>
<dbReference type="InterPro" id="IPR034164">
    <property type="entry name" value="Pepsin-like_dom"/>
</dbReference>
<dbReference type="PROSITE" id="PS51767">
    <property type="entry name" value="PEPTIDASE_A1"/>
    <property type="match status" value="1"/>
</dbReference>
<dbReference type="SUPFAM" id="SSF50630">
    <property type="entry name" value="Acid proteases"/>
    <property type="match status" value="1"/>
</dbReference>
<feature type="active site" evidence="2">
    <location>
        <position position="366"/>
    </location>
</feature>
<dbReference type="PRINTS" id="PR00792">
    <property type="entry name" value="PEPSIN"/>
</dbReference>
<dbReference type="Pfam" id="PF00026">
    <property type="entry name" value="Asp"/>
    <property type="match status" value="1"/>
</dbReference>
<keyword evidence="3" id="KW-1015">Disulfide bond</keyword>
<feature type="disulfide bond" evidence="3">
    <location>
        <begin position="190"/>
        <end position="195"/>
    </location>
</feature>
<dbReference type="InterPro" id="IPR021109">
    <property type="entry name" value="Peptidase_aspartic_dom_sf"/>
</dbReference>
<protein>
    <recommendedName>
        <fullName evidence="4">Peptidase A1 domain-containing protein</fullName>
    </recommendedName>
</protein>
<evidence type="ECO:0000256" key="2">
    <source>
        <dbReference type="PIRSR" id="PIRSR601461-1"/>
    </source>
</evidence>